<comment type="caution">
    <text evidence="1">The sequence shown here is derived from an EMBL/GenBank/DDBJ whole genome shotgun (WGS) entry which is preliminary data.</text>
</comment>
<dbReference type="Proteomes" id="UP001148662">
    <property type="component" value="Unassembled WGS sequence"/>
</dbReference>
<name>A0ACC1TBH5_9APHY</name>
<dbReference type="EMBL" id="JANHOG010000169">
    <property type="protein sequence ID" value="KAJ3557309.1"/>
    <property type="molecule type" value="Genomic_DNA"/>
</dbReference>
<evidence type="ECO:0000313" key="2">
    <source>
        <dbReference type="Proteomes" id="UP001148662"/>
    </source>
</evidence>
<proteinExistence type="predicted"/>
<protein>
    <submittedName>
        <fullName evidence="1">Uncharacterized protein</fullName>
    </submittedName>
</protein>
<reference evidence="1" key="1">
    <citation type="submission" date="2022-07" db="EMBL/GenBank/DDBJ databases">
        <title>Genome Sequence of Phlebia brevispora.</title>
        <authorList>
            <person name="Buettner E."/>
        </authorList>
    </citation>
    <scope>NUCLEOTIDE SEQUENCE</scope>
    <source>
        <strain evidence="1">MPL23</strain>
    </source>
</reference>
<sequence>MPTDNDTSGPNDDLADALRSVAKQLEAISGRISAGSIAETSQRKESTDKDNDDEASGCTAEAMEEELWETTRDTIKEQDQVDIDNWKDELNNLLVFAGLFSAVVTAFTVESYTWLQQDSGDATNTFLAHISLQISSFTTTPSFVNSSAPALPFQNVTSAFTPPAIAVPVNTLWVLSLTLSLLSAFFAIAVQQWLRQLRLPADIPARRAVELLALRADGLKTWQVPGIISFLPLLLQVAVVLFLIGLLILLRSLNATVAIVFGIVAVLGLMAFLVSTFIPLLSDRCPYRSPVVPTVLIVLQWLSYPICLLAVVGIFPFNAILRSPAGQAILQAEIIPFAVWDFFDDFDIWFHRKLLAYIKSFGQHMFVDVGQFWLQREYQQVLTLNDVKASKLRQSSVARVLLMCSLPSFARLFSCMRRFSSDEWRGVSRVMVMHSLDIFLPGSSFRGVVDYYGNVVPRAESYIRHWLSSRHSDLLLKAQEAHDWKQDDKLSGEDQDGLVLSSEVEKHGSQRYMQHVKHLFYICDNQTTNEDHCLTQEATTLLLILKAFNAGYAHKVDEARIVINFATRHGTRHAVRRRIWDSDAHRTLFISCTAVLVAMTHHPSDLQEEGRQLLSKVSNILCDGDWKRGHKENLQAFYTGHSEYLVHAFRPIPNIHTTLCRALVTLAKKGVLLRDPECPSVRLASTLREIYDGIDEEEINDARRSLSEFFWEIPYKGNLDRWKEEILGECMQALVHAECEARSTSLQLSPTLHQGSDPFTVEHPRLPSYGEDARADCTTDRESSVRKFI</sequence>
<keyword evidence="2" id="KW-1185">Reference proteome</keyword>
<organism evidence="1 2">
    <name type="scientific">Phlebia brevispora</name>
    <dbReference type="NCBI Taxonomy" id="194682"/>
    <lineage>
        <taxon>Eukaryota</taxon>
        <taxon>Fungi</taxon>
        <taxon>Dikarya</taxon>
        <taxon>Basidiomycota</taxon>
        <taxon>Agaricomycotina</taxon>
        <taxon>Agaricomycetes</taxon>
        <taxon>Polyporales</taxon>
        <taxon>Meruliaceae</taxon>
        <taxon>Phlebia</taxon>
    </lineage>
</organism>
<gene>
    <name evidence="1" type="ORF">NM688_g1543</name>
</gene>
<accession>A0ACC1TBH5</accession>
<evidence type="ECO:0000313" key="1">
    <source>
        <dbReference type="EMBL" id="KAJ3557309.1"/>
    </source>
</evidence>